<evidence type="ECO:0000313" key="2">
    <source>
        <dbReference type="EMBL" id="GAA2665667.1"/>
    </source>
</evidence>
<feature type="transmembrane region" description="Helical" evidence="1">
    <location>
        <begin position="118"/>
        <end position="143"/>
    </location>
</feature>
<keyword evidence="1" id="KW-0812">Transmembrane</keyword>
<keyword evidence="3" id="KW-1185">Reference proteome</keyword>
<feature type="transmembrane region" description="Helical" evidence="1">
    <location>
        <begin position="149"/>
        <end position="170"/>
    </location>
</feature>
<keyword evidence="1" id="KW-1133">Transmembrane helix</keyword>
<accession>A0ABN3S1K1</accession>
<protein>
    <recommendedName>
        <fullName evidence="4">GAP family protein</fullName>
    </recommendedName>
</protein>
<evidence type="ECO:0000313" key="3">
    <source>
        <dbReference type="Proteomes" id="UP001500151"/>
    </source>
</evidence>
<dbReference type="Proteomes" id="UP001500151">
    <property type="component" value="Unassembled WGS sequence"/>
</dbReference>
<keyword evidence="1" id="KW-0472">Membrane</keyword>
<dbReference type="RefSeq" id="WP_344397595.1">
    <property type="nucleotide sequence ID" value="NZ_BAAASJ010000125.1"/>
</dbReference>
<name>A0ABN3S1K1_9ACTN</name>
<evidence type="ECO:0000256" key="1">
    <source>
        <dbReference type="SAM" id="Phobius"/>
    </source>
</evidence>
<dbReference type="Pfam" id="PF11139">
    <property type="entry name" value="SfLAP"/>
    <property type="match status" value="1"/>
</dbReference>
<proteinExistence type="predicted"/>
<dbReference type="InterPro" id="IPR021315">
    <property type="entry name" value="Gap/Sap"/>
</dbReference>
<comment type="caution">
    <text evidence="2">The sequence shown here is derived from an EMBL/GenBank/DDBJ whole genome shotgun (WGS) entry which is preliminary data.</text>
</comment>
<feature type="transmembrane region" description="Helical" evidence="1">
    <location>
        <begin position="6"/>
        <end position="26"/>
    </location>
</feature>
<feature type="transmembrane region" description="Helical" evidence="1">
    <location>
        <begin position="38"/>
        <end position="58"/>
    </location>
</feature>
<gene>
    <name evidence="2" type="ORF">GCM10010307_88650</name>
</gene>
<sequence>MDGLQILPLAITMMVGPQIMSAVIFVTTPSAVRVSLGFLGGVAVATAAGVAIALGLAAALGSAVDLGGTDDKGSGGKIIQYVLVGLLAASMAKNWFGRATAEPPKWLGTLMTADPRRAVKVGLLVILLMPSDIVIMLTVGVHLEQSDSGYAHALPFIALTVLVAAIPLLARLLFHRRAEAAAPAVREWVSTHGWLVNIIACAIFIVLILA</sequence>
<feature type="transmembrane region" description="Helical" evidence="1">
    <location>
        <begin position="191"/>
        <end position="209"/>
    </location>
</feature>
<dbReference type="EMBL" id="BAAASJ010000125">
    <property type="protein sequence ID" value="GAA2665667.1"/>
    <property type="molecule type" value="Genomic_DNA"/>
</dbReference>
<evidence type="ECO:0008006" key="4">
    <source>
        <dbReference type="Google" id="ProtNLM"/>
    </source>
</evidence>
<organism evidence="2 3">
    <name type="scientific">Streptomyces vastus</name>
    <dbReference type="NCBI Taxonomy" id="285451"/>
    <lineage>
        <taxon>Bacteria</taxon>
        <taxon>Bacillati</taxon>
        <taxon>Actinomycetota</taxon>
        <taxon>Actinomycetes</taxon>
        <taxon>Kitasatosporales</taxon>
        <taxon>Streptomycetaceae</taxon>
        <taxon>Streptomyces</taxon>
    </lineage>
</organism>
<feature type="transmembrane region" description="Helical" evidence="1">
    <location>
        <begin position="78"/>
        <end position="97"/>
    </location>
</feature>
<reference evidence="2 3" key="1">
    <citation type="journal article" date="2019" name="Int. J. Syst. Evol. Microbiol.">
        <title>The Global Catalogue of Microorganisms (GCM) 10K type strain sequencing project: providing services to taxonomists for standard genome sequencing and annotation.</title>
        <authorList>
            <consortium name="The Broad Institute Genomics Platform"/>
            <consortium name="The Broad Institute Genome Sequencing Center for Infectious Disease"/>
            <person name="Wu L."/>
            <person name="Ma J."/>
        </authorList>
    </citation>
    <scope>NUCLEOTIDE SEQUENCE [LARGE SCALE GENOMIC DNA]</scope>
    <source>
        <strain evidence="2 3">JCM 4524</strain>
    </source>
</reference>